<keyword evidence="3" id="KW-1185">Reference proteome</keyword>
<dbReference type="AlphaFoldDB" id="A0A6A5XT14"/>
<dbReference type="RefSeq" id="XP_033384405.1">
    <property type="nucleotide sequence ID" value="XM_033527971.1"/>
</dbReference>
<name>A0A6A5XT14_9PLEO</name>
<reference evidence="2" key="1">
    <citation type="journal article" date="2020" name="Stud. Mycol.">
        <title>101 Dothideomycetes genomes: a test case for predicting lifestyles and emergence of pathogens.</title>
        <authorList>
            <person name="Haridas S."/>
            <person name="Albert R."/>
            <person name="Binder M."/>
            <person name="Bloem J."/>
            <person name="Labutti K."/>
            <person name="Salamov A."/>
            <person name="Andreopoulos B."/>
            <person name="Baker S."/>
            <person name="Barry K."/>
            <person name="Bills G."/>
            <person name="Bluhm B."/>
            <person name="Cannon C."/>
            <person name="Castanera R."/>
            <person name="Culley D."/>
            <person name="Daum C."/>
            <person name="Ezra D."/>
            <person name="Gonzalez J."/>
            <person name="Henrissat B."/>
            <person name="Kuo A."/>
            <person name="Liang C."/>
            <person name="Lipzen A."/>
            <person name="Lutzoni F."/>
            <person name="Magnuson J."/>
            <person name="Mondo S."/>
            <person name="Nolan M."/>
            <person name="Ohm R."/>
            <person name="Pangilinan J."/>
            <person name="Park H.-J."/>
            <person name="Ramirez L."/>
            <person name="Alfaro M."/>
            <person name="Sun H."/>
            <person name="Tritt A."/>
            <person name="Yoshinaga Y."/>
            <person name="Zwiers L.-H."/>
            <person name="Turgeon B."/>
            <person name="Goodwin S."/>
            <person name="Spatafora J."/>
            <person name="Crous P."/>
            <person name="Grigoriev I."/>
        </authorList>
    </citation>
    <scope>NUCLEOTIDE SEQUENCE</scope>
    <source>
        <strain evidence="2">CBS 175.79</strain>
    </source>
</reference>
<evidence type="ECO:0000313" key="2">
    <source>
        <dbReference type="EMBL" id="KAF2016066.1"/>
    </source>
</evidence>
<dbReference type="OrthoDB" id="2120024at2759"/>
<dbReference type="GeneID" id="54285368"/>
<protein>
    <submittedName>
        <fullName evidence="2">Uncharacterized protein</fullName>
    </submittedName>
</protein>
<feature type="region of interest" description="Disordered" evidence="1">
    <location>
        <begin position="28"/>
        <end position="54"/>
    </location>
</feature>
<dbReference type="Proteomes" id="UP000799778">
    <property type="component" value="Unassembled WGS sequence"/>
</dbReference>
<evidence type="ECO:0000256" key="1">
    <source>
        <dbReference type="SAM" id="MobiDB-lite"/>
    </source>
</evidence>
<dbReference type="EMBL" id="ML978069">
    <property type="protein sequence ID" value="KAF2016066.1"/>
    <property type="molecule type" value="Genomic_DNA"/>
</dbReference>
<feature type="region of interest" description="Disordered" evidence="1">
    <location>
        <begin position="124"/>
        <end position="145"/>
    </location>
</feature>
<organism evidence="2 3">
    <name type="scientific">Aaosphaeria arxii CBS 175.79</name>
    <dbReference type="NCBI Taxonomy" id="1450172"/>
    <lineage>
        <taxon>Eukaryota</taxon>
        <taxon>Fungi</taxon>
        <taxon>Dikarya</taxon>
        <taxon>Ascomycota</taxon>
        <taxon>Pezizomycotina</taxon>
        <taxon>Dothideomycetes</taxon>
        <taxon>Pleosporomycetidae</taxon>
        <taxon>Pleosporales</taxon>
        <taxon>Pleosporales incertae sedis</taxon>
        <taxon>Aaosphaeria</taxon>
    </lineage>
</organism>
<proteinExistence type="predicted"/>
<sequence>MANRTIAFHFRTIGFVPRAPIQTIARSRRYATEHPPSTSPPPPPRSEPREPQSRAGAFYKSFASPIVKCFLGALFTYQVTYWGWMKLETLEEKRGYDDEIRDLKDQLKVEVVKQIEATKGKIETHVPGEMKEQVGESSKKKGWLW</sequence>
<accession>A0A6A5XT14</accession>
<evidence type="ECO:0000313" key="3">
    <source>
        <dbReference type="Proteomes" id="UP000799778"/>
    </source>
</evidence>
<feature type="compositionally biased region" description="Basic and acidic residues" evidence="1">
    <location>
        <begin position="124"/>
        <end position="139"/>
    </location>
</feature>
<gene>
    <name evidence="2" type="ORF">BU24DRAFT_422393</name>
</gene>